<dbReference type="GO" id="GO:0000156">
    <property type="term" value="F:phosphorelay response regulator activity"/>
    <property type="evidence" value="ECO:0007669"/>
    <property type="project" value="TreeGrafter"/>
</dbReference>
<sequence>MSNQAEPVQPENLPGFDGIELLRWPEQEPVRRSLDRAGIPRILVLSNSSQPPEDLGYDEDWIRAPYRSDDLLARVRRLARSLSEQSTLEFWLDDQRVLHRGSRIAVLTVFEAVVAKALLAQPGETVRRSVLEQSLWPTESPPGPRAVDAVIYRLRSRCRGLGLTIRTVRGEGFLLQAATSHRDDRT</sequence>
<keyword evidence="1" id="KW-0238">DNA-binding</keyword>
<dbReference type="CDD" id="cd00383">
    <property type="entry name" value="trans_reg_C"/>
    <property type="match status" value="1"/>
</dbReference>
<dbReference type="Pfam" id="PF00486">
    <property type="entry name" value="Trans_reg_C"/>
    <property type="match status" value="1"/>
</dbReference>
<dbReference type="AlphaFoldDB" id="A0A6J7GCJ7"/>
<dbReference type="PANTHER" id="PTHR48111">
    <property type="entry name" value="REGULATOR OF RPOS"/>
    <property type="match status" value="1"/>
</dbReference>
<dbReference type="PROSITE" id="PS51755">
    <property type="entry name" value="OMPR_PHOB"/>
    <property type="match status" value="1"/>
</dbReference>
<dbReference type="InterPro" id="IPR001867">
    <property type="entry name" value="OmpR/PhoB-type_DNA-bd"/>
</dbReference>
<feature type="domain" description="OmpR/PhoB-type" evidence="2">
    <location>
        <begin position="79"/>
        <end position="177"/>
    </location>
</feature>
<protein>
    <submittedName>
        <fullName evidence="5">Unannotated protein</fullName>
    </submittedName>
</protein>
<dbReference type="EMBL" id="CAFBMG010000075">
    <property type="protein sequence ID" value="CAB4904746.1"/>
    <property type="molecule type" value="Genomic_DNA"/>
</dbReference>
<dbReference type="SMART" id="SM00862">
    <property type="entry name" value="Trans_reg_C"/>
    <property type="match status" value="1"/>
</dbReference>
<dbReference type="GO" id="GO:0000976">
    <property type="term" value="F:transcription cis-regulatory region binding"/>
    <property type="evidence" value="ECO:0007669"/>
    <property type="project" value="TreeGrafter"/>
</dbReference>
<evidence type="ECO:0000313" key="3">
    <source>
        <dbReference type="EMBL" id="CAB4530638.1"/>
    </source>
</evidence>
<organism evidence="5">
    <name type="scientific">freshwater metagenome</name>
    <dbReference type="NCBI Taxonomy" id="449393"/>
    <lineage>
        <taxon>unclassified sequences</taxon>
        <taxon>metagenomes</taxon>
        <taxon>ecological metagenomes</taxon>
    </lineage>
</organism>
<dbReference type="SUPFAM" id="SSF46894">
    <property type="entry name" value="C-terminal effector domain of the bipartite response regulators"/>
    <property type="match status" value="1"/>
</dbReference>
<dbReference type="EMBL" id="CAEZYU010000001">
    <property type="protein sequence ID" value="CAB4725990.1"/>
    <property type="molecule type" value="Genomic_DNA"/>
</dbReference>
<dbReference type="EMBL" id="CAEZSF010000014">
    <property type="protein sequence ID" value="CAB4530638.1"/>
    <property type="molecule type" value="Genomic_DNA"/>
</dbReference>
<accession>A0A6J7GCJ7</accession>
<dbReference type="PANTHER" id="PTHR48111:SF36">
    <property type="entry name" value="TRANSCRIPTIONAL REGULATORY PROTEIN CUTR"/>
    <property type="match status" value="1"/>
</dbReference>
<reference evidence="5" key="1">
    <citation type="submission" date="2020-05" db="EMBL/GenBank/DDBJ databases">
        <authorList>
            <person name="Chiriac C."/>
            <person name="Salcher M."/>
            <person name="Ghai R."/>
            <person name="Kavagutti S V."/>
        </authorList>
    </citation>
    <scope>NUCLEOTIDE SEQUENCE</scope>
</reference>
<dbReference type="InterPro" id="IPR039420">
    <property type="entry name" value="WalR-like"/>
</dbReference>
<evidence type="ECO:0000259" key="2">
    <source>
        <dbReference type="PROSITE" id="PS51755"/>
    </source>
</evidence>
<dbReference type="InterPro" id="IPR036388">
    <property type="entry name" value="WH-like_DNA-bd_sf"/>
</dbReference>
<proteinExistence type="predicted"/>
<dbReference type="GO" id="GO:0005829">
    <property type="term" value="C:cytosol"/>
    <property type="evidence" value="ECO:0007669"/>
    <property type="project" value="TreeGrafter"/>
</dbReference>
<dbReference type="InterPro" id="IPR016032">
    <property type="entry name" value="Sig_transdc_resp-reg_C-effctor"/>
</dbReference>
<evidence type="ECO:0000256" key="1">
    <source>
        <dbReference type="ARBA" id="ARBA00023125"/>
    </source>
</evidence>
<evidence type="ECO:0000313" key="5">
    <source>
        <dbReference type="EMBL" id="CAB4904746.1"/>
    </source>
</evidence>
<dbReference type="Gene3D" id="1.10.10.10">
    <property type="entry name" value="Winged helix-like DNA-binding domain superfamily/Winged helix DNA-binding domain"/>
    <property type="match status" value="1"/>
</dbReference>
<name>A0A6J7GCJ7_9ZZZZ</name>
<evidence type="ECO:0000313" key="4">
    <source>
        <dbReference type="EMBL" id="CAB4725990.1"/>
    </source>
</evidence>
<gene>
    <name evidence="3" type="ORF">UFOPK1358_00292</name>
    <name evidence="4" type="ORF">UFOPK2766_00013</name>
    <name evidence="5" type="ORF">UFOPK3519_01031</name>
</gene>
<dbReference type="GO" id="GO:0006355">
    <property type="term" value="P:regulation of DNA-templated transcription"/>
    <property type="evidence" value="ECO:0007669"/>
    <property type="project" value="InterPro"/>
</dbReference>
<dbReference type="GO" id="GO:0032993">
    <property type="term" value="C:protein-DNA complex"/>
    <property type="evidence" value="ECO:0007669"/>
    <property type="project" value="TreeGrafter"/>
</dbReference>